<protein>
    <submittedName>
        <fullName evidence="2">Uncharacterized protein LOC108266672</fullName>
    </submittedName>
</protein>
<evidence type="ECO:0000313" key="2">
    <source>
        <dbReference type="RefSeq" id="XP_017325796.1"/>
    </source>
</evidence>
<accession>A0A2D0R6W5</accession>
<proteinExistence type="predicted"/>
<dbReference type="GeneID" id="108266672"/>
<sequence>METKSVSEMADITSALDIPSNTAPEKDVVISGGAQEDTVHQPPLLTTEGDDSVFYSKEEDVPQQILDSIWAPRSGEPIWPEKLHSALQIHNSEAQSSCHNIGLIQASSEHDSVSMLKEMENKVNNASSTDTDVHGETAANDRITHTEELSMPPVVPPRASTPAEAAQMKERADTYTDESSSFLPDEAGVTGLPGAGSVSLEEVEQEHWLDIACESHDKPFDHLMHAKYGTVSYRRIQRGQTRKRIEMFESMMQL</sequence>
<organism evidence="1 2">
    <name type="scientific">Ictalurus punctatus</name>
    <name type="common">Channel catfish</name>
    <name type="synonym">Silurus punctatus</name>
    <dbReference type="NCBI Taxonomy" id="7998"/>
    <lineage>
        <taxon>Eukaryota</taxon>
        <taxon>Metazoa</taxon>
        <taxon>Chordata</taxon>
        <taxon>Craniata</taxon>
        <taxon>Vertebrata</taxon>
        <taxon>Euteleostomi</taxon>
        <taxon>Actinopterygii</taxon>
        <taxon>Neopterygii</taxon>
        <taxon>Teleostei</taxon>
        <taxon>Ostariophysi</taxon>
        <taxon>Siluriformes</taxon>
        <taxon>Ictaluridae</taxon>
        <taxon>Ictalurus</taxon>
    </lineage>
</organism>
<reference evidence="1" key="1">
    <citation type="journal article" date="2016" name="Nat. Commun.">
        <title>The channel catfish genome sequence provides insights into the evolution of scale formation in teleosts.</title>
        <authorList>
            <person name="Liu Z."/>
            <person name="Liu S."/>
            <person name="Yao J."/>
            <person name="Bao L."/>
            <person name="Zhang J."/>
            <person name="Li Y."/>
            <person name="Jiang C."/>
            <person name="Sun L."/>
            <person name="Wang R."/>
            <person name="Zhang Y."/>
            <person name="Zhou T."/>
            <person name="Zeng Q."/>
            <person name="Fu Q."/>
            <person name="Gao S."/>
            <person name="Li N."/>
            <person name="Koren S."/>
            <person name="Jiang Y."/>
            <person name="Zimin A."/>
            <person name="Xu P."/>
            <person name="Phillippy A.M."/>
            <person name="Geng X."/>
            <person name="Song L."/>
            <person name="Sun F."/>
            <person name="Li C."/>
            <person name="Wang X."/>
            <person name="Chen A."/>
            <person name="Jin Y."/>
            <person name="Yuan Z."/>
            <person name="Yang Y."/>
            <person name="Tan S."/>
            <person name="Peatman E."/>
            <person name="Lu J."/>
            <person name="Qin Z."/>
            <person name="Dunham R."/>
            <person name="Li Z."/>
            <person name="Sonstegard T."/>
            <person name="Feng J."/>
            <person name="Danzmann R.G."/>
            <person name="Schroeder S."/>
            <person name="Scheffler B."/>
            <person name="Duke M.V."/>
            <person name="Ballard L."/>
            <person name="Kucuktas H."/>
            <person name="Kaltenboeck L."/>
            <person name="Liu H."/>
            <person name="Armbruster J."/>
            <person name="Xie Y."/>
            <person name="Kirby M.L."/>
            <person name="Tian Y."/>
            <person name="Flanagan M.E."/>
            <person name="Mu W."/>
            <person name="Waldbieser G.C."/>
        </authorList>
    </citation>
    <scope>NUCLEOTIDE SEQUENCE [LARGE SCALE GENOMIC DNA]</scope>
    <source>
        <strain evidence="1">SDA103</strain>
    </source>
</reference>
<dbReference type="OrthoDB" id="8910121at2759"/>
<keyword evidence="1" id="KW-1185">Reference proteome</keyword>
<evidence type="ECO:0000313" key="1">
    <source>
        <dbReference type="Proteomes" id="UP000221080"/>
    </source>
</evidence>
<dbReference type="AlphaFoldDB" id="A0A2D0R6W5"/>
<reference evidence="2" key="2">
    <citation type="submission" date="2025-08" db="UniProtKB">
        <authorList>
            <consortium name="RefSeq"/>
        </authorList>
    </citation>
    <scope>IDENTIFICATION</scope>
    <source>
        <tissue evidence="2">Blood</tissue>
    </source>
</reference>
<gene>
    <name evidence="2" type="primary">LOC108266672</name>
</gene>
<name>A0A2D0R6W5_ICTPU</name>
<dbReference type="Proteomes" id="UP000221080">
    <property type="component" value="Chromosome 6"/>
</dbReference>
<dbReference type="RefSeq" id="XP_017325796.1">
    <property type="nucleotide sequence ID" value="XM_017470307.3"/>
</dbReference>
<dbReference type="KEGG" id="ipu:108266672"/>